<name>A0A0G0DWV7_9BACT</name>
<dbReference type="EMBL" id="LBRM01000013">
    <property type="protein sequence ID" value="KKP97668.1"/>
    <property type="molecule type" value="Genomic_DNA"/>
</dbReference>
<sequence>MEIAPSDFKKFNDLLKIVKINIEDFDEFLSLNPHIYRSIRGHAFEVWFDREMKERNVAITSVGGDNVVDRVINKKTLQLKTTYIKATIA</sequence>
<dbReference type="Proteomes" id="UP000034606">
    <property type="component" value="Unassembled WGS sequence"/>
</dbReference>
<comment type="caution">
    <text evidence="1">The sequence shown here is derived from an EMBL/GenBank/DDBJ whole genome shotgun (WGS) entry which is preliminary data.</text>
</comment>
<evidence type="ECO:0000313" key="1">
    <source>
        <dbReference type="EMBL" id="KKP97668.1"/>
    </source>
</evidence>
<feature type="non-terminal residue" evidence="1">
    <location>
        <position position="89"/>
    </location>
</feature>
<organism evidence="1 2">
    <name type="scientific">Candidatus Nomurabacteria bacterium GW2011_GWA1_36_15</name>
    <dbReference type="NCBI Taxonomy" id="1618728"/>
    <lineage>
        <taxon>Bacteria</taxon>
        <taxon>Candidatus Nomuraibacteriota</taxon>
    </lineage>
</organism>
<evidence type="ECO:0000313" key="2">
    <source>
        <dbReference type="Proteomes" id="UP000034606"/>
    </source>
</evidence>
<dbReference type="AlphaFoldDB" id="A0A0G0DWV7"/>
<accession>A0A0G0DWV7</accession>
<proteinExistence type="predicted"/>
<protein>
    <submittedName>
        <fullName evidence="1">Uncharacterized protein</fullName>
    </submittedName>
</protein>
<reference evidence="1 2" key="1">
    <citation type="journal article" date="2015" name="Nature">
        <title>rRNA introns, odd ribosomes, and small enigmatic genomes across a large radiation of phyla.</title>
        <authorList>
            <person name="Brown C.T."/>
            <person name="Hug L.A."/>
            <person name="Thomas B.C."/>
            <person name="Sharon I."/>
            <person name="Castelle C.J."/>
            <person name="Singh A."/>
            <person name="Wilkins M.J."/>
            <person name="Williams K.H."/>
            <person name="Banfield J.F."/>
        </authorList>
    </citation>
    <scope>NUCLEOTIDE SEQUENCE [LARGE SCALE GENOMIC DNA]</scope>
</reference>
<gene>
    <name evidence="1" type="ORF">US05_C0013G0025</name>
</gene>